<keyword evidence="2" id="KW-1185">Reference proteome</keyword>
<organism evidence="1 2">
    <name type="scientific">Stephania japonica</name>
    <dbReference type="NCBI Taxonomy" id="461633"/>
    <lineage>
        <taxon>Eukaryota</taxon>
        <taxon>Viridiplantae</taxon>
        <taxon>Streptophyta</taxon>
        <taxon>Embryophyta</taxon>
        <taxon>Tracheophyta</taxon>
        <taxon>Spermatophyta</taxon>
        <taxon>Magnoliopsida</taxon>
        <taxon>Ranunculales</taxon>
        <taxon>Menispermaceae</taxon>
        <taxon>Menispermoideae</taxon>
        <taxon>Cissampelideae</taxon>
        <taxon>Stephania</taxon>
    </lineage>
</organism>
<dbReference type="PANTHER" id="PTHR47481">
    <property type="match status" value="1"/>
</dbReference>
<sequence>MLMIDYLSKMKELSNRLAIAGSPGLDDDLITSVLAGLDKEYLPITTTLLQDLDLSWSDVHTSLLNFEERMN</sequence>
<dbReference type="AlphaFoldDB" id="A0AAP0K7E1"/>
<comment type="caution">
    <text evidence="1">The sequence shown here is derived from an EMBL/GenBank/DDBJ whole genome shotgun (WGS) entry which is preliminary data.</text>
</comment>
<reference evidence="1 2" key="1">
    <citation type="submission" date="2024-01" db="EMBL/GenBank/DDBJ databases">
        <title>Genome assemblies of Stephania.</title>
        <authorList>
            <person name="Yang L."/>
        </authorList>
    </citation>
    <scope>NUCLEOTIDE SEQUENCE [LARGE SCALE GENOMIC DNA]</scope>
    <source>
        <strain evidence="1">QJT</strain>
        <tissue evidence="1">Leaf</tissue>
    </source>
</reference>
<gene>
    <name evidence="1" type="ORF">Sjap_006441</name>
</gene>
<proteinExistence type="predicted"/>
<dbReference type="PANTHER" id="PTHR47481:SF31">
    <property type="entry name" value="OS01G0873500 PROTEIN"/>
    <property type="match status" value="1"/>
</dbReference>
<accession>A0AAP0K7E1</accession>
<protein>
    <submittedName>
        <fullName evidence="1">Uncharacterized protein</fullName>
    </submittedName>
</protein>
<dbReference type="EMBL" id="JBBNAE010000002">
    <property type="protein sequence ID" value="KAK9146538.1"/>
    <property type="molecule type" value="Genomic_DNA"/>
</dbReference>
<evidence type="ECO:0000313" key="1">
    <source>
        <dbReference type="EMBL" id="KAK9146538.1"/>
    </source>
</evidence>
<name>A0AAP0K7E1_9MAGN</name>
<evidence type="ECO:0000313" key="2">
    <source>
        <dbReference type="Proteomes" id="UP001417504"/>
    </source>
</evidence>
<dbReference type="Proteomes" id="UP001417504">
    <property type="component" value="Unassembled WGS sequence"/>
</dbReference>